<feature type="region of interest" description="Disordered" evidence="1">
    <location>
        <begin position="149"/>
        <end position="203"/>
    </location>
</feature>
<feature type="region of interest" description="Disordered" evidence="1">
    <location>
        <begin position="1"/>
        <end position="31"/>
    </location>
</feature>
<dbReference type="Gene3D" id="3.30.750.24">
    <property type="entry name" value="STAS domain"/>
    <property type="match status" value="1"/>
</dbReference>
<reference evidence="3" key="2">
    <citation type="submission" date="2020-09" db="EMBL/GenBank/DDBJ databases">
        <authorList>
            <person name="Sun Q."/>
            <person name="Zhou Y."/>
        </authorList>
    </citation>
    <scope>NUCLEOTIDE SEQUENCE</scope>
    <source>
        <strain evidence="3">CGMCC 4.3508</strain>
    </source>
</reference>
<dbReference type="InterPro" id="IPR002645">
    <property type="entry name" value="STAS_dom"/>
</dbReference>
<reference evidence="3" key="1">
    <citation type="journal article" date="2014" name="Int. J. Syst. Evol. Microbiol.">
        <title>Complete genome sequence of Corynebacterium casei LMG S-19264T (=DSM 44701T), isolated from a smear-ripened cheese.</title>
        <authorList>
            <consortium name="US DOE Joint Genome Institute (JGI-PGF)"/>
            <person name="Walter F."/>
            <person name="Albersmeier A."/>
            <person name="Kalinowski J."/>
            <person name="Ruckert C."/>
        </authorList>
    </citation>
    <scope>NUCLEOTIDE SEQUENCE</scope>
    <source>
        <strain evidence="3">CGMCC 4.3508</strain>
    </source>
</reference>
<evidence type="ECO:0000259" key="2">
    <source>
        <dbReference type="PROSITE" id="PS50801"/>
    </source>
</evidence>
<dbReference type="Proteomes" id="UP000638263">
    <property type="component" value="Unassembled WGS sequence"/>
</dbReference>
<dbReference type="AlphaFoldDB" id="A0A917R8Q0"/>
<feature type="compositionally biased region" description="Low complexity" evidence="1">
    <location>
        <begin position="1"/>
        <end position="27"/>
    </location>
</feature>
<dbReference type="EMBL" id="BMMH01000001">
    <property type="protein sequence ID" value="GGK95585.1"/>
    <property type="molecule type" value="Genomic_DNA"/>
</dbReference>
<proteinExistence type="predicted"/>
<dbReference type="RefSeq" id="WP_058853002.1">
    <property type="nucleotide sequence ID" value="NZ_BMMH01000001.1"/>
</dbReference>
<dbReference type="CDD" id="cd07043">
    <property type="entry name" value="STAS_anti-anti-sigma_factors"/>
    <property type="match status" value="1"/>
</dbReference>
<dbReference type="Pfam" id="PF01740">
    <property type="entry name" value="STAS"/>
    <property type="match status" value="1"/>
</dbReference>
<dbReference type="SUPFAM" id="SSF52091">
    <property type="entry name" value="SpoIIaa-like"/>
    <property type="match status" value="1"/>
</dbReference>
<evidence type="ECO:0000313" key="3">
    <source>
        <dbReference type="EMBL" id="GGK95585.1"/>
    </source>
</evidence>
<dbReference type="PROSITE" id="PS50801">
    <property type="entry name" value="STAS"/>
    <property type="match status" value="1"/>
</dbReference>
<sequence>MKQTVAASPTAPAPAAAATSANSRTPADQLSFRTRRRGEAVIVSARGEADAFTLPLWRDKVRDAVEEAARADCAVIIDAGRLDFLSLRTLAALARDARQYRRNGTEICLVTTDLNIARLAAGDPRTADLPVRSTVVSALTAIHLHRRATHATNRPCPHHTPQITPDQRGTPHTRRAHYLAGETVPGHGGLPPTVTAAPLPGHR</sequence>
<gene>
    <name evidence="3" type="ORF">GCM10011588_07490</name>
</gene>
<name>A0A917R8Q0_9NOCA</name>
<evidence type="ECO:0000256" key="1">
    <source>
        <dbReference type="SAM" id="MobiDB-lite"/>
    </source>
</evidence>
<keyword evidence="4" id="KW-1185">Reference proteome</keyword>
<accession>A0A917R8Q0</accession>
<protein>
    <recommendedName>
        <fullName evidence="2">STAS domain-containing protein</fullName>
    </recommendedName>
</protein>
<organism evidence="3 4">
    <name type="scientific">Nocardia jinanensis</name>
    <dbReference type="NCBI Taxonomy" id="382504"/>
    <lineage>
        <taxon>Bacteria</taxon>
        <taxon>Bacillati</taxon>
        <taxon>Actinomycetota</taxon>
        <taxon>Actinomycetes</taxon>
        <taxon>Mycobacteriales</taxon>
        <taxon>Nocardiaceae</taxon>
        <taxon>Nocardia</taxon>
    </lineage>
</organism>
<evidence type="ECO:0000313" key="4">
    <source>
        <dbReference type="Proteomes" id="UP000638263"/>
    </source>
</evidence>
<comment type="caution">
    <text evidence="3">The sequence shown here is derived from an EMBL/GenBank/DDBJ whole genome shotgun (WGS) entry which is preliminary data.</text>
</comment>
<feature type="domain" description="STAS" evidence="2">
    <location>
        <begin position="30"/>
        <end position="142"/>
    </location>
</feature>
<dbReference type="InterPro" id="IPR036513">
    <property type="entry name" value="STAS_dom_sf"/>
</dbReference>